<name>A0A197JXJ7_9FUNG</name>
<reference evidence="2 3" key="1">
    <citation type="submission" date="2016-05" db="EMBL/GenBank/DDBJ databases">
        <title>Genome sequencing reveals origins of a unique bacterial endosymbiosis in the earliest lineages of terrestrial Fungi.</title>
        <authorList>
            <consortium name="DOE Joint Genome Institute"/>
            <person name="Uehling J."/>
            <person name="Gryganskyi A."/>
            <person name="Hameed K."/>
            <person name="Tschaplinski T."/>
            <person name="Misztal P."/>
            <person name="Wu S."/>
            <person name="Desiro A."/>
            <person name="Vande Pol N."/>
            <person name="Du Z.-Y."/>
            <person name="Zienkiewicz A."/>
            <person name="Zienkiewicz K."/>
            <person name="Morin E."/>
            <person name="Tisserant E."/>
            <person name="Splivallo R."/>
            <person name="Hainaut M."/>
            <person name="Henrissat B."/>
            <person name="Ohm R."/>
            <person name="Kuo A."/>
            <person name="Yan J."/>
            <person name="Lipzen A."/>
            <person name="Nolan M."/>
            <person name="Labutti K."/>
            <person name="Barry K."/>
            <person name="Goldstein A."/>
            <person name="Labbe J."/>
            <person name="Schadt C."/>
            <person name="Tuskan G."/>
            <person name="Grigoriev I."/>
            <person name="Martin F."/>
            <person name="Vilgalys R."/>
            <person name="Bonito G."/>
        </authorList>
    </citation>
    <scope>NUCLEOTIDE SEQUENCE [LARGE SCALE GENOMIC DNA]</scope>
    <source>
        <strain evidence="2 3">AG-77</strain>
    </source>
</reference>
<dbReference type="Proteomes" id="UP000078512">
    <property type="component" value="Unassembled WGS sequence"/>
</dbReference>
<keyword evidence="3" id="KW-1185">Reference proteome</keyword>
<sequence>MSPISNVLEYALSDDSCLPNSPIPSTTARTIAASSQEPPHERPPSQEPSQEQSPSQNPRQFTTTFTVMKACLFTLSALALAVQGFKVEIDKRSQTKRRVPEIGGGVGF</sequence>
<evidence type="ECO:0000313" key="2">
    <source>
        <dbReference type="EMBL" id="OAQ29955.1"/>
    </source>
</evidence>
<evidence type="ECO:0000313" key="3">
    <source>
        <dbReference type="Proteomes" id="UP000078512"/>
    </source>
</evidence>
<dbReference type="EMBL" id="KV442038">
    <property type="protein sequence ID" value="OAQ29955.1"/>
    <property type="molecule type" value="Genomic_DNA"/>
</dbReference>
<feature type="compositionally biased region" description="Polar residues" evidence="1">
    <location>
        <begin position="23"/>
        <end position="33"/>
    </location>
</feature>
<accession>A0A197JXJ7</accession>
<organism evidence="2 3">
    <name type="scientific">Linnemannia elongata AG-77</name>
    <dbReference type="NCBI Taxonomy" id="1314771"/>
    <lineage>
        <taxon>Eukaryota</taxon>
        <taxon>Fungi</taxon>
        <taxon>Fungi incertae sedis</taxon>
        <taxon>Mucoromycota</taxon>
        <taxon>Mortierellomycotina</taxon>
        <taxon>Mortierellomycetes</taxon>
        <taxon>Mortierellales</taxon>
        <taxon>Mortierellaceae</taxon>
        <taxon>Linnemannia</taxon>
    </lineage>
</organism>
<gene>
    <name evidence="2" type="ORF">K457DRAFT_1875523</name>
</gene>
<evidence type="ECO:0000256" key="1">
    <source>
        <dbReference type="SAM" id="MobiDB-lite"/>
    </source>
</evidence>
<dbReference type="AlphaFoldDB" id="A0A197JXJ7"/>
<protein>
    <submittedName>
        <fullName evidence="2">Uncharacterized protein</fullName>
    </submittedName>
</protein>
<feature type="region of interest" description="Disordered" evidence="1">
    <location>
        <begin position="18"/>
        <end position="61"/>
    </location>
</feature>
<feature type="compositionally biased region" description="Low complexity" evidence="1">
    <location>
        <begin position="47"/>
        <end position="60"/>
    </location>
</feature>
<proteinExistence type="predicted"/>